<keyword evidence="2" id="KW-1185">Reference proteome</keyword>
<dbReference type="InterPro" id="IPR028082">
    <property type="entry name" value="Peripla_BP_I"/>
</dbReference>
<gene>
    <name evidence="1" type="ORF">ADK38_12150</name>
</gene>
<dbReference type="Proteomes" id="UP000037020">
    <property type="component" value="Unassembled WGS sequence"/>
</dbReference>
<organism evidence="1 2">
    <name type="scientific">Streptomyces varsoviensis</name>
    <dbReference type="NCBI Taxonomy" id="67373"/>
    <lineage>
        <taxon>Bacteria</taxon>
        <taxon>Bacillati</taxon>
        <taxon>Actinomycetota</taxon>
        <taxon>Actinomycetes</taxon>
        <taxon>Kitasatosporales</taxon>
        <taxon>Streptomycetaceae</taxon>
        <taxon>Streptomyces</taxon>
    </lineage>
</organism>
<dbReference type="Gene3D" id="3.40.50.2300">
    <property type="match status" value="1"/>
</dbReference>
<dbReference type="EMBL" id="LGUT01001018">
    <property type="protein sequence ID" value="KOG89821.1"/>
    <property type="molecule type" value="Genomic_DNA"/>
</dbReference>
<name>A0ABR5J8Q4_9ACTN</name>
<reference evidence="1 2" key="1">
    <citation type="submission" date="2015-07" db="EMBL/GenBank/DDBJ databases">
        <authorList>
            <person name="Ju K.-S."/>
            <person name="Doroghazi J.R."/>
            <person name="Metcalf W.W."/>
        </authorList>
    </citation>
    <scope>NUCLEOTIDE SEQUENCE [LARGE SCALE GENOMIC DNA]</scope>
    <source>
        <strain evidence="1 2">NRRL B-3589</strain>
    </source>
</reference>
<accession>A0ABR5J8Q4</accession>
<comment type="caution">
    <text evidence="1">The sequence shown here is derived from an EMBL/GenBank/DDBJ whole genome shotgun (WGS) entry which is preliminary data.</text>
</comment>
<evidence type="ECO:0008006" key="3">
    <source>
        <dbReference type="Google" id="ProtNLM"/>
    </source>
</evidence>
<proteinExistence type="predicted"/>
<dbReference type="SUPFAM" id="SSF53822">
    <property type="entry name" value="Periplasmic binding protein-like I"/>
    <property type="match status" value="1"/>
</dbReference>
<protein>
    <recommendedName>
        <fullName evidence="3">Leucine-binding protein domain-containing protein</fullName>
    </recommendedName>
</protein>
<sequence length="509" mass="54724">MRTWGPLTKAAAGLLALALLAGGGWTLYGWLRPDRTCAAGVDRRGGECVGVSDGGFSFAGNLDEVSARIKAENDSVARVPHVSVAIMIPMTADEPFEQRKVLSEVQGMYLAQYRANHRSNDQTPKIRLLLANPGRDHAYWPAVSDDLARRAGAGEHLRAVVAFNVSVRATQQAIARLTNERHIPVVGGAVTANDIGNSAAHPDAYKGFVRVLPTTRDQAAALSFFNKGGKDEAPEHSLVVEDLREDDNYTVTLKKAFHELTKGAPRAPEQFRSPADFSKEGSTSNDFHQMVNTICNSTAKDIYFAGRPVQLRQFINELGARACTDKQYRVVSGYAASTLSSDAKLNWDALRGGVSVEYASVSHPDAWTTPGAPATGGSKAAYEELSGLAAEAARKPVGPIGRVDLTDSRAVTTHDAAWTAITAIRNNSRNGSGTIPSLDQVRNAWLRLHGADKVRGASGWICLDNYGNPYDKSVPVVRLNPRTRSVDFVGHAWPEGGRPPAEDCTADGD</sequence>
<evidence type="ECO:0000313" key="1">
    <source>
        <dbReference type="EMBL" id="KOG89821.1"/>
    </source>
</evidence>
<evidence type="ECO:0000313" key="2">
    <source>
        <dbReference type="Proteomes" id="UP000037020"/>
    </source>
</evidence>